<dbReference type="GO" id="GO:0009254">
    <property type="term" value="P:peptidoglycan turnover"/>
    <property type="evidence" value="ECO:0007669"/>
    <property type="project" value="TreeGrafter"/>
</dbReference>
<dbReference type="PANTHER" id="PTHR30480">
    <property type="entry name" value="BETA-HEXOSAMINIDASE-RELATED"/>
    <property type="match status" value="1"/>
</dbReference>
<evidence type="ECO:0000256" key="2">
    <source>
        <dbReference type="ARBA" id="ARBA00005336"/>
    </source>
</evidence>
<comment type="catalytic activity">
    <reaction evidence="1">
        <text>Hydrolysis of terminal non-reducing N-acetyl-D-hexosamine residues in N-acetyl-beta-D-hexosaminides.</text>
        <dbReference type="EC" id="3.2.1.52"/>
    </reaction>
</comment>
<comment type="caution">
    <text evidence="7">The sequence shown here is derived from an EMBL/GenBank/DDBJ whole genome shotgun (WGS) entry which is preliminary data.</text>
</comment>
<evidence type="ECO:0000313" key="7">
    <source>
        <dbReference type="EMBL" id="NKZ19876.1"/>
    </source>
</evidence>
<evidence type="ECO:0000256" key="4">
    <source>
        <dbReference type="ARBA" id="ARBA00022801"/>
    </source>
</evidence>
<keyword evidence="5" id="KW-0326">Glycosidase</keyword>
<evidence type="ECO:0000259" key="6">
    <source>
        <dbReference type="Pfam" id="PF00933"/>
    </source>
</evidence>
<dbReference type="PANTHER" id="PTHR30480:SF13">
    <property type="entry name" value="BETA-HEXOSAMINIDASE"/>
    <property type="match status" value="1"/>
</dbReference>
<organism evidence="7 8">
    <name type="scientific">Streptococcus ovuberis</name>
    <dbReference type="NCBI Taxonomy" id="1936207"/>
    <lineage>
        <taxon>Bacteria</taxon>
        <taxon>Bacillati</taxon>
        <taxon>Bacillota</taxon>
        <taxon>Bacilli</taxon>
        <taxon>Lactobacillales</taxon>
        <taxon>Streptococcaceae</taxon>
        <taxon>Streptococcus</taxon>
    </lineage>
</organism>
<protein>
    <recommendedName>
        <fullName evidence="3">beta-N-acetylhexosaminidase</fullName>
        <ecNumber evidence="3">3.2.1.52</ecNumber>
    </recommendedName>
</protein>
<dbReference type="RefSeq" id="WP_168548635.1">
    <property type="nucleotide sequence ID" value="NZ_JAAXPR010000004.1"/>
</dbReference>
<dbReference type="EMBL" id="JAAXPR010000004">
    <property type="protein sequence ID" value="NKZ19876.1"/>
    <property type="molecule type" value="Genomic_DNA"/>
</dbReference>
<dbReference type="InterPro" id="IPR050226">
    <property type="entry name" value="NagZ_Beta-hexosaminidase"/>
</dbReference>
<dbReference type="Gene3D" id="3.40.50.1700">
    <property type="entry name" value="Glycoside hydrolase family 3 C-terminal domain"/>
    <property type="match status" value="1"/>
</dbReference>
<dbReference type="InterPro" id="IPR036881">
    <property type="entry name" value="Glyco_hydro_3_C_sf"/>
</dbReference>
<gene>
    <name evidence="7" type="ORF">HF992_03280</name>
</gene>
<proteinExistence type="inferred from homology"/>
<evidence type="ECO:0000256" key="1">
    <source>
        <dbReference type="ARBA" id="ARBA00001231"/>
    </source>
</evidence>
<dbReference type="Pfam" id="PF00933">
    <property type="entry name" value="Glyco_hydro_3"/>
    <property type="match status" value="1"/>
</dbReference>
<evidence type="ECO:0000313" key="8">
    <source>
        <dbReference type="Proteomes" id="UP000522720"/>
    </source>
</evidence>
<evidence type="ECO:0000256" key="3">
    <source>
        <dbReference type="ARBA" id="ARBA00012663"/>
    </source>
</evidence>
<dbReference type="Proteomes" id="UP000522720">
    <property type="component" value="Unassembled WGS sequence"/>
</dbReference>
<name>A0A7X6S172_9STRE</name>
<dbReference type="Gene3D" id="3.20.20.300">
    <property type="entry name" value="Glycoside hydrolase, family 3, N-terminal domain"/>
    <property type="match status" value="1"/>
</dbReference>
<dbReference type="SUPFAM" id="SSF51445">
    <property type="entry name" value="(Trans)glycosidases"/>
    <property type="match status" value="1"/>
</dbReference>
<dbReference type="InterPro" id="IPR036962">
    <property type="entry name" value="Glyco_hydro_3_N_sf"/>
</dbReference>
<feature type="domain" description="Glycoside hydrolase family 3 N-terminal" evidence="6">
    <location>
        <begin position="28"/>
        <end position="346"/>
    </location>
</feature>
<accession>A0A7X6S172</accession>
<keyword evidence="8" id="KW-1185">Reference proteome</keyword>
<sequence length="567" mass="62633">MVDLRQKPYLLTEEQIAFVETSVQNLSMEDKIGQLFFVIGQDEDQVDLAQFISKYRPGGMMYRPGPAEKLRAQIAKIQDYSKYPLFLAANLESGGNGIISEGTWFGNPLQIAATDQTDNAYQLGRVSAYEASQVGCNMSFAPIIDIDRNFRNPITNTRTYGSDKDRVLAMSQAQIKGFEENHIIPVIKHFPGDGVDERDQHLLSSVNSLSADEWMDSFGHIYKTLIDQGAPSVMIGHILQPAWERKLQPGIADKDLRPASASPLLINGLLRHELGFNGLAITDATAMIGYNVILPRTELLVASINAGIDMILFNKNIDEDYQAVRLAVENGVISSERLDEAVTRILATKLSQGLMDASGHYTFPVPDTITLKSEEHLKLSEAVADQAVTLVKDRDNLLPLTPEKYPRIRLTVLGDTDGGGFKEGGKVTDLFKEGLEAQGFEVTLYGEKGLDFHEIFEEGVADHKAKFDLALFIANVETASNQTTTRLNWIQLMAANAPWYMRDIPTVFVSTANPYHLFDVPYVSTFINAYTGNKGTVKATLDKLAGHSPFKGISPVDPFCGDFTAKL</sequence>
<dbReference type="EC" id="3.2.1.52" evidence="3"/>
<dbReference type="InterPro" id="IPR001764">
    <property type="entry name" value="Glyco_hydro_3_N"/>
</dbReference>
<keyword evidence="4 7" id="KW-0378">Hydrolase</keyword>
<dbReference type="GO" id="GO:0005975">
    <property type="term" value="P:carbohydrate metabolic process"/>
    <property type="evidence" value="ECO:0007669"/>
    <property type="project" value="InterPro"/>
</dbReference>
<reference evidence="7 8" key="1">
    <citation type="submission" date="2020-04" db="EMBL/GenBank/DDBJ databases">
        <title>MicrobeNet Type strains.</title>
        <authorList>
            <person name="Nicholson A.C."/>
        </authorList>
    </citation>
    <scope>NUCLEOTIDE SEQUENCE [LARGE SCALE GENOMIC DNA]</scope>
    <source>
        <strain evidence="7 8">CCUG 69612</strain>
    </source>
</reference>
<dbReference type="InterPro" id="IPR017853">
    <property type="entry name" value="GH"/>
</dbReference>
<dbReference type="GO" id="GO:0004563">
    <property type="term" value="F:beta-N-acetylhexosaminidase activity"/>
    <property type="evidence" value="ECO:0007669"/>
    <property type="project" value="UniProtKB-EC"/>
</dbReference>
<comment type="similarity">
    <text evidence="2">Belongs to the glycosyl hydrolase 3 family.</text>
</comment>
<dbReference type="AlphaFoldDB" id="A0A7X6S172"/>
<evidence type="ECO:0000256" key="5">
    <source>
        <dbReference type="ARBA" id="ARBA00023295"/>
    </source>
</evidence>